<feature type="compositionally biased region" description="Polar residues" evidence="1">
    <location>
        <begin position="1"/>
        <end position="12"/>
    </location>
</feature>
<dbReference type="AlphaFoldDB" id="A0A0A1UXY4"/>
<dbReference type="HOGENOM" id="CLU_103850_0_0_1"/>
<evidence type="ECO:0000313" key="3">
    <source>
        <dbReference type="Proteomes" id="UP000030151"/>
    </source>
</evidence>
<accession>A0A0A1UXY4</accession>
<evidence type="ECO:0000256" key="1">
    <source>
        <dbReference type="SAM" id="MobiDB-lite"/>
    </source>
</evidence>
<gene>
    <name evidence="2" type="ORF">X797_004555</name>
</gene>
<protein>
    <submittedName>
        <fullName evidence="2">Uncharacterized protein</fullName>
    </submittedName>
</protein>
<dbReference type="EMBL" id="JELW01000005">
    <property type="protein sequence ID" value="EXV02425.1"/>
    <property type="molecule type" value="Genomic_DNA"/>
</dbReference>
<dbReference type="Proteomes" id="UP000030151">
    <property type="component" value="Unassembled WGS sequence"/>
</dbReference>
<feature type="region of interest" description="Disordered" evidence="1">
    <location>
        <begin position="187"/>
        <end position="206"/>
    </location>
</feature>
<feature type="region of interest" description="Disordered" evidence="1">
    <location>
        <begin position="1"/>
        <end position="32"/>
    </location>
</feature>
<comment type="caution">
    <text evidence="2">The sequence shown here is derived from an EMBL/GenBank/DDBJ whole genome shotgun (WGS) entry which is preliminary data.</text>
</comment>
<sequence length="206" mass="23105">MPMQKGQQSQPAAVQGRPPPPIPSNCPPPPPPPQCTHLLRQDSSERVTCLVVRSGRLDVLCLGNVDIRVGVVFCNYVLGQNTSQHVDDCVFNPRAKERLLWQPLHIELDIPIMVKLGEIADEFHMYDLKEKVSAWMQNKNSRVLPPVASDTSSQKPARGGKPKRSSNAEQPDEDEFTDGETVVLSPQQVQWFDRADRHEMAKSSRH</sequence>
<feature type="compositionally biased region" description="Pro residues" evidence="1">
    <location>
        <begin position="17"/>
        <end position="32"/>
    </location>
</feature>
<feature type="compositionally biased region" description="Basic and acidic residues" evidence="1">
    <location>
        <begin position="193"/>
        <end position="206"/>
    </location>
</feature>
<reference evidence="2 3" key="1">
    <citation type="submission" date="2014-02" db="EMBL/GenBank/DDBJ databases">
        <title>The genome sequence of the entomopathogenic fungus Metarhizium robertsii ARSEF 2575.</title>
        <authorList>
            <person name="Giuliano Garisto Donzelli B."/>
            <person name="Roe B.A."/>
            <person name="Macmil S.L."/>
            <person name="Krasnoff S.B."/>
            <person name="Gibson D.M."/>
        </authorList>
    </citation>
    <scope>NUCLEOTIDE SEQUENCE [LARGE SCALE GENOMIC DNA]</scope>
    <source>
        <strain evidence="2 3">ARSEF 2575</strain>
    </source>
</reference>
<proteinExistence type="predicted"/>
<evidence type="ECO:0000313" key="2">
    <source>
        <dbReference type="EMBL" id="EXV02425.1"/>
    </source>
</evidence>
<organism evidence="2 3">
    <name type="scientific">Metarhizium robertsii</name>
    <dbReference type="NCBI Taxonomy" id="568076"/>
    <lineage>
        <taxon>Eukaryota</taxon>
        <taxon>Fungi</taxon>
        <taxon>Dikarya</taxon>
        <taxon>Ascomycota</taxon>
        <taxon>Pezizomycotina</taxon>
        <taxon>Sordariomycetes</taxon>
        <taxon>Hypocreomycetidae</taxon>
        <taxon>Hypocreales</taxon>
        <taxon>Clavicipitaceae</taxon>
        <taxon>Metarhizium</taxon>
    </lineage>
</organism>
<dbReference type="OrthoDB" id="10507457at2759"/>
<feature type="region of interest" description="Disordered" evidence="1">
    <location>
        <begin position="143"/>
        <end position="182"/>
    </location>
</feature>
<name>A0A0A1UXY4_9HYPO</name>